<dbReference type="Proteomes" id="UP000373449">
    <property type="component" value="Unassembled WGS sequence"/>
</dbReference>
<evidence type="ECO:0000313" key="1">
    <source>
        <dbReference type="EMBL" id="PHI31052.1"/>
    </source>
</evidence>
<proteinExistence type="predicted"/>
<dbReference type="RefSeq" id="WP_029095859.1">
    <property type="nucleotide sequence ID" value="NZ_CAADJA010000002.1"/>
</dbReference>
<gene>
    <name evidence="1" type="ORF">CRN84_17780</name>
    <name evidence="2" type="ORF">NCTC12282_04921</name>
</gene>
<accession>A0A2C6DRU8</accession>
<dbReference type="Proteomes" id="UP000224974">
    <property type="component" value="Unassembled WGS sequence"/>
</dbReference>
<dbReference type="AlphaFoldDB" id="A0A2C6DRU8"/>
<name>A0A2C6DRU8_9GAMM</name>
<dbReference type="EMBL" id="PDDX01000001">
    <property type="protein sequence ID" value="PHI31052.1"/>
    <property type="molecule type" value="Genomic_DNA"/>
</dbReference>
<reference evidence="1" key="2">
    <citation type="submission" date="2017-09" db="EMBL/GenBank/DDBJ databases">
        <title>FDA dAtabase for Regulatory Grade micrObial Sequences (FDA-ARGOS): Supporting development and validation of Infectious Disease Dx tests.</title>
        <authorList>
            <person name="Minogue T."/>
            <person name="Wolcott M."/>
            <person name="Wasieloski L."/>
            <person name="Aguilar W."/>
            <person name="Moore D."/>
            <person name="Tallon L.J."/>
            <person name="Sadzewicz L."/>
            <person name="Ott S."/>
            <person name="Zhao X."/>
            <person name="Nagaraj S."/>
            <person name="Vavikolanu K."/>
            <person name="Aluvathingal J."/>
            <person name="Nadendla S."/>
            <person name="Sichtig H."/>
        </authorList>
    </citation>
    <scope>NUCLEOTIDE SEQUENCE</scope>
    <source>
        <strain evidence="1">FDAARGOS_387</strain>
    </source>
</reference>
<evidence type="ECO:0000313" key="3">
    <source>
        <dbReference type="Proteomes" id="UP000224974"/>
    </source>
</evidence>
<dbReference type="OrthoDB" id="6446808at2"/>
<protein>
    <submittedName>
        <fullName evidence="1">Rrf2 family transcriptional regulator</fullName>
    </submittedName>
</protein>
<organism evidence="1 3">
    <name type="scientific">Budvicia aquatica</name>
    <dbReference type="NCBI Taxonomy" id="82979"/>
    <lineage>
        <taxon>Bacteria</taxon>
        <taxon>Pseudomonadati</taxon>
        <taxon>Pseudomonadota</taxon>
        <taxon>Gammaproteobacteria</taxon>
        <taxon>Enterobacterales</taxon>
        <taxon>Budviciaceae</taxon>
        <taxon>Budvicia</taxon>
    </lineage>
</organism>
<reference evidence="2 4" key="3">
    <citation type="submission" date="2019-03" db="EMBL/GenBank/DDBJ databases">
        <authorList>
            <consortium name="Pathogen Informatics"/>
        </authorList>
    </citation>
    <scope>NUCLEOTIDE SEQUENCE [LARGE SCALE GENOMIC DNA]</scope>
    <source>
        <strain evidence="2 4">NCTC12282</strain>
    </source>
</reference>
<keyword evidence="3" id="KW-1185">Reference proteome</keyword>
<evidence type="ECO:0000313" key="2">
    <source>
        <dbReference type="EMBL" id="VFS51249.1"/>
    </source>
</evidence>
<evidence type="ECO:0000313" key="4">
    <source>
        <dbReference type="Proteomes" id="UP000373449"/>
    </source>
</evidence>
<sequence length="69" mass="7552">MKIIIEDGGHTIWFRDNESKDGMACTGYIKDGTQEKIISALEDALFQAKGESLAWDNRDGVSDISASTT</sequence>
<reference evidence="3" key="1">
    <citation type="submission" date="2017-09" db="EMBL/GenBank/DDBJ databases">
        <title>FDA dAtabase for Regulatory Grade micrObial Sequences (FDA-ARGOS): Supporting development and validation of Infectious Disease Dx tests.</title>
        <authorList>
            <person name="Minogue T."/>
            <person name="Wolcott M."/>
            <person name="Wasieloski L."/>
            <person name="Aguilar W."/>
            <person name="Moore D."/>
            <person name="Tallon L."/>
            <person name="Sadzewicz L."/>
            <person name="Ott S."/>
            <person name="Zhao X."/>
            <person name="Nagaraj S."/>
            <person name="Vavikolanu K."/>
            <person name="Aluvathingal J."/>
            <person name="Nadendla S."/>
            <person name="Sichtig H."/>
        </authorList>
    </citation>
    <scope>NUCLEOTIDE SEQUENCE [LARGE SCALE GENOMIC DNA]</scope>
    <source>
        <strain evidence="3">FDAARGOS_387</strain>
    </source>
</reference>
<dbReference type="EMBL" id="CAADJA010000002">
    <property type="protein sequence ID" value="VFS51249.1"/>
    <property type="molecule type" value="Genomic_DNA"/>
</dbReference>
<dbReference type="STRING" id="1111728.GCA_000427805_03993"/>